<keyword evidence="4" id="KW-0274">FAD</keyword>
<dbReference type="Gene3D" id="1.10.540.10">
    <property type="entry name" value="Acyl-CoA dehydrogenase/oxidase, N-terminal domain"/>
    <property type="match status" value="1"/>
</dbReference>
<dbReference type="InterPro" id="IPR046373">
    <property type="entry name" value="Acyl-CoA_Oxase/DH_mid-dom_sf"/>
</dbReference>
<evidence type="ECO:0000256" key="1">
    <source>
        <dbReference type="ARBA" id="ARBA00001974"/>
    </source>
</evidence>
<dbReference type="InterPro" id="IPR037069">
    <property type="entry name" value="AcylCoA_DH/ox_N_sf"/>
</dbReference>
<dbReference type="Gene3D" id="1.20.140.10">
    <property type="entry name" value="Butyryl-CoA Dehydrogenase, subunit A, domain 3"/>
    <property type="match status" value="1"/>
</dbReference>
<protein>
    <recommendedName>
        <fullName evidence="10">Acyl-CoA dehydrogenase</fullName>
    </recommendedName>
</protein>
<gene>
    <name evidence="9" type="ORF">METZ01_LOCUS70841</name>
</gene>
<evidence type="ECO:0000259" key="8">
    <source>
        <dbReference type="Pfam" id="PF02771"/>
    </source>
</evidence>
<evidence type="ECO:0000259" key="7">
    <source>
        <dbReference type="Pfam" id="PF02770"/>
    </source>
</evidence>
<dbReference type="PIRSF" id="PIRSF016578">
    <property type="entry name" value="HsaA"/>
    <property type="match status" value="1"/>
</dbReference>
<name>A0A381TSV4_9ZZZZ</name>
<dbReference type="InterPro" id="IPR006091">
    <property type="entry name" value="Acyl-CoA_Oxase/DH_mid-dom"/>
</dbReference>
<dbReference type="Gene3D" id="2.40.110.10">
    <property type="entry name" value="Butyryl-CoA Dehydrogenase, subunit A, domain 2"/>
    <property type="match status" value="1"/>
</dbReference>
<dbReference type="Pfam" id="PF00441">
    <property type="entry name" value="Acyl-CoA_dh_1"/>
    <property type="match status" value="1"/>
</dbReference>
<keyword evidence="3" id="KW-0285">Flavoprotein</keyword>
<dbReference type="EMBL" id="UINC01004946">
    <property type="protein sequence ID" value="SVA17987.1"/>
    <property type="molecule type" value="Genomic_DNA"/>
</dbReference>
<comment type="similarity">
    <text evidence="2">Belongs to the acyl-CoA dehydrogenase family.</text>
</comment>
<dbReference type="SUPFAM" id="SSF56645">
    <property type="entry name" value="Acyl-CoA dehydrogenase NM domain-like"/>
    <property type="match status" value="1"/>
</dbReference>
<evidence type="ECO:0000313" key="9">
    <source>
        <dbReference type="EMBL" id="SVA17987.1"/>
    </source>
</evidence>
<dbReference type="AlphaFoldDB" id="A0A381TSV4"/>
<dbReference type="FunFam" id="1.10.540.10:FF:000002">
    <property type="entry name" value="Acyl-CoA dehydrogenase FadE19"/>
    <property type="match status" value="1"/>
</dbReference>
<dbReference type="FunFam" id="2.40.110.10:FF:000001">
    <property type="entry name" value="Acyl-CoA dehydrogenase, mitochondrial"/>
    <property type="match status" value="1"/>
</dbReference>
<accession>A0A381TSV4</accession>
<dbReference type="InterPro" id="IPR036250">
    <property type="entry name" value="AcylCo_DH-like_C"/>
</dbReference>
<evidence type="ECO:0000256" key="3">
    <source>
        <dbReference type="ARBA" id="ARBA00022630"/>
    </source>
</evidence>
<feature type="domain" description="Acyl-CoA oxidase/dehydrogenase middle" evidence="7">
    <location>
        <begin position="122"/>
        <end position="217"/>
    </location>
</feature>
<dbReference type="InterPro" id="IPR009100">
    <property type="entry name" value="AcylCoA_DH/oxidase_NM_dom_sf"/>
</dbReference>
<organism evidence="9">
    <name type="scientific">marine metagenome</name>
    <dbReference type="NCBI Taxonomy" id="408172"/>
    <lineage>
        <taxon>unclassified sequences</taxon>
        <taxon>metagenomes</taxon>
        <taxon>ecological metagenomes</taxon>
    </lineage>
</organism>
<evidence type="ECO:0000259" key="6">
    <source>
        <dbReference type="Pfam" id="PF00441"/>
    </source>
</evidence>
<reference evidence="9" key="1">
    <citation type="submission" date="2018-05" db="EMBL/GenBank/DDBJ databases">
        <authorList>
            <person name="Lanie J.A."/>
            <person name="Ng W.-L."/>
            <person name="Kazmierczak K.M."/>
            <person name="Andrzejewski T.M."/>
            <person name="Davidsen T.M."/>
            <person name="Wayne K.J."/>
            <person name="Tettelin H."/>
            <person name="Glass J.I."/>
            <person name="Rusch D."/>
            <person name="Podicherti R."/>
            <person name="Tsui H.-C.T."/>
            <person name="Winkler M.E."/>
        </authorList>
    </citation>
    <scope>NUCLEOTIDE SEQUENCE</scope>
</reference>
<sequence>MQPFYTEQQSMLANTMREFANKKLAPHAHEVDESEKFPINQFRGLAELGITGMTLPEEFGGSNGGYKDFMVVVEEIASACGSTSTVLITHVSLGAQTIYHGGSNPQRARWLPSLASGEKIAAFALTEPSTGSDALALETSLTRDGDEYILNGSKLFCTNGAVADIFSVFANQNKKAGHRGVTAIVVETGTPGFTINPQHGKMGMKGCATAELVFDNCRIPVDNRLGKEGEGYKLALQILDSSRIMIAAQCLGLANGALTAALSYSKSRITFGKPIASRQAIQFSIADMATELDAARLLTYRAAALYDEGLPHGKESAMAKLYASEAAGRIASKSLQIHGGVGYFKPSAVERIYRDQRVTEIYEGTSEIQRLVISRALITDLIE</sequence>
<proteinExistence type="inferred from homology"/>
<evidence type="ECO:0000256" key="5">
    <source>
        <dbReference type="ARBA" id="ARBA00023002"/>
    </source>
</evidence>
<dbReference type="GO" id="GO:0050660">
    <property type="term" value="F:flavin adenine dinucleotide binding"/>
    <property type="evidence" value="ECO:0007669"/>
    <property type="project" value="InterPro"/>
</dbReference>
<feature type="domain" description="Acyl-CoA dehydrogenase/oxidase N-terminal" evidence="8">
    <location>
        <begin position="6"/>
        <end position="118"/>
    </location>
</feature>
<dbReference type="Pfam" id="PF02770">
    <property type="entry name" value="Acyl-CoA_dh_M"/>
    <property type="match status" value="1"/>
</dbReference>
<evidence type="ECO:0000256" key="2">
    <source>
        <dbReference type="ARBA" id="ARBA00009347"/>
    </source>
</evidence>
<dbReference type="InterPro" id="IPR009075">
    <property type="entry name" value="AcylCo_DH/oxidase_C"/>
</dbReference>
<comment type="cofactor">
    <cofactor evidence="1">
        <name>FAD</name>
        <dbReference type="ChEBI" id="CHEBI:57692"/>
    </cofactor>
</comment>
<evidence type="ECO:0000256" key="4">
    <source>
        <dbReference type="ARBA" id="ARBA00022827"/>
    </source>
</evidence>
<dbReference type="FunFam" id="1.20.140.10:FF:000004">
    <property type="entry name" value="Acyl-CoA dehydrogenase FadE25"/>
    <property type="match status" value="1"/>
</dbReference>
<keyword evidence="5" id="KW-0560">Oxidoreductase</keyword>
<dbReference type="Pfam" id="PF02771">
    <property type="entry name" value="Acyl-CoA_dh_N"/>
    <property type="match status" value="1"/>
</dbReference>
<dbReference type="PANTHER" id="PTHR43884:SF12">
    <property type="entry name" value="ISOVALERYL-COA DEHYDROGENASE, MITOCHONDRIAL-RELATED"/>
    <property type="match status" value="1"/>
</dbReference>
<feature type="domain" description="Acyl-CoA dehydrogenase/oxidase C-terminal" evidence="6">
    <location>
        <begin position="229"/>
        <end position="377"/>
    </location>
</feature>
<dbReference type="SUPFAM" id="SSF47203">
    <property type="entry name" value="Acyl-CoA dehydrogenase C-terminal domain-like"/>
    <property type="match status" value="1"/>
</dbReference>
<evidence type="ECO:0008006" key="10">
    <source>
        <dbReference type="Google" id="ProtNLM"/>
    </source>
</evidence>
<dbReference type="InterPro" id="IPR013786">
    <property type="entry name" value="AcylCoA_DH/ox_N"/>
</dbReference>
<dbReference type="GO" id="GO:0003995">
    <property type="term" value="F:acyl-CoA dehydrogenase activity"/>
    <property type="evidence" value="ECO:0007669"/>
    <property type="project" value="TreeGrafter"/>
</dbReference>
<dbReference type="PANTHER" id="PTHR43884">
    <property type="entry name" value="ACYL-COA DEHYDROGENASE"/>
    <property type="match status" value="1"/>
</dbReference>